<comment type="caution">
    <text evidence="1">The sequence shown here is derived from an EMBL/GenBank/DDBJ whole genome shotgun (WGS) entry which is preliminary data.</text>
</comment>
<organism evidence="1">
    <name type="scientific">bioreactor metagenome</name>
    <dbReference type="NCBI Taxonomy" id="1076179"/>
    <lineage>
        <taxon>unclassified sequences</taxon>
        <taxon>metagenomes</taxon>
        <taxon>ecological metagenomes</taxon>
    </lineage>
</organism>
<dbReference type="EMBL" id="VSSQ01000124">
    <property type="protein sequence ID" value="MPL79248.1"/>
    <property type="molecule type" value="Genomic_DNA"/>
</dbReference>
<dbReference type="AlphaFoldDB" id="A0A644UJQ8"/>
<gene>
    <name evidence="1" type="ORF">SDC9_25124</name>
</gene>
<evidence type="ECO:0000313" key="1">
    <source>
        <dbReference type="EMBL" id="MPL79248.1"/>
    </source>
</evidence>
<reference evidence="1" key="1">
    <citation type="submission" date="2019-08" db="EMBL/GenBank/DDBJ databases">
        <authorList>
            <person name="Kucharzyk K."/>
            <person name="Murdoch R.W."/>
            <person name="Higgins S."/>
            <person name="Loffler F."/>
        </authorList>
    </citation>
    <scope>NUCLEOTIDE SEQUENCE</scope>
</reference>
<proteinExistence type="predicted"/>
<protein>
    <submittedName>
        <fullName evidence="1">Uncharacterized protein</fullName>
    </submittedName>
</protein>
<accession>A0A644UJQ8</accession>
<sequence length="98" mass="10717">MFAQSPCKIALTYVVQDCITAHMMTVSNISSHPDNIPKMEAALSERGISVAEMCRRASVAETTWGRWKRKEVSPTFKTWDAVGEAFKALIDPAGQGSA</sequence>
<name>A0A644UJQ8_9ZZZZ</name>